<gene>
    <name evidence="1" type="ORF">HKB16_06625</name>
</gene>
<dbReference type="EMBL" id="JABCLB010000798">
    <property type="protein sequence ID" value="NMU82555.1"/>
    <property type="molecule type" value="Genomic_DNA"/>
</dbReference>
<name>A0A7Y0XB84_VIBPH</name>
<dbReference type="Proteomes" id="UP000518904">
    <property type="component" value="Unassembled WGS sequence"/>
</dbReference>
<evidence type="ECO:0000313" key="1">
    <source>
        <dbReference type="EMBL" id="NMU82555.1"/>
    </source>
</evidence>
<evidence type="ECO:0000313" key="2">
    <source>
        <dbReference type="Proteomes" id="UP000518904"/>
    </source>
</evidence>
<dbReference type="AlphaFoldDB" id="A0A7Y0XB84"/>
<reference evidence="1 2" key="1">
    <citation type="submission" date="2020-04" db="EMBL/GenBank/DDBJ databases">
        <title>Whole-genome sequencing of Vibrio spp. from China reveals different genetic environments of blaCTX-M-14 among diverse lineages.</title>
        <authorList>
            <person name="Zheng Z."/>
            <person name="Ye L."/>
            <person name="Chen S."/>
        </authorList>
    </citation>
    <scope>NUCLEOTIDE SEQUENCE [LARGE SCALE GENOMIC DNA]</scope>
    <source>
        <strain evidence="1 2">Vb0551</strain>
    </source>
</reference>
<feature type="non-terminal residue" evidence="1">
    <location>
        <position position="1"/>
    </location>
</feature>
<comment type="caution">
    <text evidence="1">The sequence shown here is derived from an EMBL/GenBank/DDBJ whole genome shotgun (WGS) entry which is preliminary data.</text>
</comment>
<feature type="non-terminal residue" evidence="1">
    <location>
        <position position="86"/>
    </location>
</feature>
<organism evidence="1 2">
    <name type="scientific">Vibrio parahaemolyticus</name>
    <dbReference type="NCBI Taxonomy" id="670"/>
    <lineage>
        <taxon>Bacteria</taxon>
        <taxon>Pseudomonadati</taxon>
        <taxon>Pseudomonadota</taxon>
        <taxon>Gammaproteobacteria</taxon>
        <taxon>Vibrionales</taxon>
        <taxon>Vibrionaceae</taxon>
        <taxon>Vibrio</taxon>
    </lineage>
</organism>
<proteinExistence type="predicted"/>
<accession>A0A7Y0XB84</accession>
<sequence>YEFDTNSMVMSELPLALPNPDSPELRKKWLDGNEHAYDEPIRVQLLNQGKQLLVTARTSHNKIVLGRVDEETNLIYQVGDWQHYKE</sequence>
<protein>
    <submittedName>
        <fullName evidence="1">Uncharacterized protein</fullName>
    </submittedName>
</protein>